<dbReference type="OrthoDB" id="10265275at2759"/>
<dbReference type="InterPro" id="IPR045237">
    <property type="entry name" value="COPS7/eIF3m"/>
</dbReference>
<evidence type="ECO:0000313" key="5">
    <source>
        <dbReference type="Proteomes" id="UP001150907"/>
    </source>
</evidence>
<name>A0A9W8BI90_9FUNG</name>
<dbReference type="InterPro" id="IPR000717">
    <property type="entry name" value="PCI_dom"/>
</dbReference>
<dbReference type="EMBL" id="JANBQF010000347">
    <property type="protein sequence ID" value="KAJ2001966.1"/>
    <property type="molecule type" value="Genomic_DNA"/>
</dbReference>
<evidence type="ECO:0000313" key="4">
    <source>
        <dbReference type="EMBL" id="KAJ2001966.1"/>
    </source>
</evidence>
<feature type="domain" description="PCI" evidence="3">
    <location>
        <begin position="1"/>
        <end position="79"/>
    </location>
</feature>
<dbReference type="PROSITE" id="PS50250">
    <property type="entry name" value="PCI"/>
    <property type="match status" value="1"/>
</dbReference>
<sequence>SAEQLPVLTPRLLEKLKRLTLVSLASALKVLHYDDLMRELDCTHEQQLEDLVIDAIYNELLVAKLDQQRRLVEVEYVVGRDVRREDLQAICEKLDKWSGVCKEELDKLAVRVEEVEKRAVTKRSDERRFASAQQELRLMYAASSSATAVPDNLARYDSQYASSEYQREERRTGAGTS</sequence>
<dbReference type="AlphaFoldDB" id="A0A9W8BI90"/>
<evidence type="ECO:0000259" key="3">
    <source>
        <dbReference type="PROSITE" id="PS50250"/>
    </source>
</evidence>
<dbReference type="GO" id="GO:0008180">
    <property type="term" value="C:COP9 signalosome"/>
    <property type="evidence" value="ECO:0007669"/>
    <property type="project" value="UniProtKB-KW"/>
</dbReference>
<keyword evidence="2" id="KW-0736">Signalosome</keyword>
<feature type="non-terminal residue" evidence="4">
    <location>
        <position position="1"/>
    </location>
</feature>
<evidence type="ECO:0000256" key="1">
    <source>
        <dbReference type="ARBA" id="ARBA00008482"/>
    </source>
</evidence>
<dbReference type="SMART" id="SM00088">
    <property type="entry name" value="PINT"/>
    <property type="match status" value="1"/>
</dbReference>
<dbReference type="PANTHER" id="PTHR15350:SF5">
    <property type="entry name" value="COP9 SIGNALOSOME COMPLEX SUBUNIT 7"/>
    <property type="match status" value="1"/>
</dbReference>
<comment type="similarity">
    <text evidence="1">Belongs to the CSN7/EIF3M family. CSN7 subfamily.</text>
</comment>
<comment type="caution">
    <text evidence="4">The sequence shown here is derived from an EMBL/GenBank/DDBJ whole genome shotgun (WGS) entry which is preliminary data.</text>
</comment>
<dbReference type="PANTHER" id="PTHR15350">
    <property type="entry name" value="COP9 SIGNALOSOME COMPLEX SUBUNIT 7/DENDRITIC CELL PROTEIN GA17"/>
    <property type="match status" value="1"/>
</dbReference>
<dbReference type="Proteomes" id="UP001150907">
    <property type="component" value="Unassembled WGS sequence"/>
</dbReference>
<protein>
    <submittedName>
        <fullName evidence="4">COP9 signalosome complex subunit 7b</fullName>
    </submittedName>
</protein>
<reference evidence="4" key="1">
    <citation type="submission" date="2022-07" db="EMBL/GenBank/DDBJ databases">
        <title>Phylogenomic reconstructions and comparative analyses of Kickxellomycotina fungi.</title>
        <authorList>
            <person name="Reynolds N.K."/>
            <person name="Stajich J.E."/>
            <person name="Barry K."/>
            <person name="Grigoriev I.V."/>
            <person name="Crous P."/>
            <person name="Smith M.E."/>
        </authorList>
    </citation>
    <scope>NUCLEOTIDE SEQUENCE</scope>
    <source>
        <strain evidence="4">IMI 214461</strain>
    </source>
</reference>
<organism evidence="4 5">
    <name type="scientific">Coemansia thaxteri</name>
    <dbReference type="NCBI Taxonomy" id="2663907"/>
    <lineage>
        <taxon>Eukaryota</taxon>
        <taxon>Fungi</taxon>
        <taxon>Fungi incertae sedis</taxon>
        <taxon>Zoopagomycota</taxon>
        <taxon>Kickxellomycotina</taxon>
        <taxon>Kickxellomycetes</taxon>
        <taxon>Kickxellales</taxon>
        <taxon>Kickxellaceae</taxon>
        <taxon>Coemansia</taxon>
    </lineage>
</organism>
<gene>
    <name evidence="4" type="primary">COPS7B</name>
    <name evidence="4" type="ORF">H4R26_003846</name>
</gene>
<keyword evidence="5" id="KW-1185">Reference proteome</keyword>
<proteinExistence type="inferred from homology"/>
<dbReference type="Pfam" id="PF01399">
    <property type="entry name" value="PCI"/>
    <property type="match status" value="1"/>
</dbReference>
<accession>A0A9W8BI90</accession>
<evidence type="ECO:0000256" key="2">
    <source>
        <dbReference type="ARBA" id="ARBA00022790"/>
    </source>
</evidence>